<sequence>MFSSSPLPSPPLASLPFPLSLLEGVQAAAQKAQERQRYWGGRVVPRGLGILTRRCLVEVGCGVTKRGRVRGLTSLYRGVKVSKIPRAAGKQPTEGIAGTRLCLLCPADNFT</sequence>
<comment type="caution">
    <text evidence="1">The sequence shown here is derived from an EMBL/GenBank/DDBJ whole genome shotgun (WGS) entry which is preliminary data.</text>
</comment>
<evidence type="ECO:0000313" key="1">
    <source>
        <dbReference type="EMBL" id="MPC19835.1"/>
    </source>
</evidence>
<reference evidence="1 2" key="1">
    <citation type="submission" date="2019-05" db="EMBL/GenBank/DDBJ databases">
        <title>Another draft genome of Portunus trituberculatus and its Hox gene families provides insights of decapod evolution.</title>
        <authorList>
            <person name="Jeong J.-H."/>
            <person name="Song I."/>
            <person name="Kim S."/>
            <person name="Choi T."/>
            <person name="Kim D."/>
            <person name="Ryu S."/>
            <person name="Kim W."/>
        </authorList>
    </citation>
    <scope>NUCLEOTIDE SEQUENCE [LARGE SCALE GENOMIC DNA]</scope>
    <source>
        <tissue evidence="1">Muscle</tissue>
    </source>
</reference>
<dbReference type="AlphaFoldDB" id="A0A5B7DFK5"/>
<dbReference type="Proteomes" id="UP000324222">
    <property type="component" value="Unassembled WGS sequence"/>
</dbReference>
<accession>A0A5B7DFK5</accession>
<evidence type="ECO:0000313" key="2">
    <source>
        <dbReference type="Proteomes" id="UP000324222"/>
    </source>
</evidence>
<dbReference type="EMBL" id="VSRR010000808">
    <property type="protein sequence ID" value="MPC19835.1"/>
    <property type="molecule type" value="Genomic_DNA"/>
</dbReference>
<organism evidence="1 2">
    <name type="scientific">Portunus trituberculatus</name>
    <name type="common">Swimming crab</name>
    <name type="synonym">Neptunus trituberculatus</name>
    <dbReference type="NCBI Taxonomy" id="210409"/>
    <lineage>
        <taxon>Eukaryota</taxon>
        <taxon>Metazoa</taxon>
        <taxon>Ecdysozoa</taxon>
        <taxon>Arthropoda</taxon>
        <taxon>Crustacea</taxon>
        <taxon>Multicrustacea</taxon>
        <taxon>Malacostraca</taxon>
        <taxon>Eumalacostraca</taxon>
        <taxon>Eucarida</taxon>
        <taxon>Decapoda</taxon>
        <taxon>Pleocyemata</taxon>
        <taxon>Brachyura</taxon>
        <taxon>Eubrachyura</taxon>
        <taxon>Portunoidea</taxon>
        <taxon>Portunidae</taxon>
        <taxon>Portuninae</taxon>
        <taxon>Portunus</taxon>
    </lineage>
</organism>
<protein>
    <submittedName>
        <fullName evidence="1">Uncharacterized protein</fullName>
    </submittedName>
</protein>
<keyword evidence="2" id="KW-1185">Reference proteome</keyword>
<name>A0A5B7DFK5_PORTR</name>
<gene>
    <name evidence="1" type="ORF">E2C01_012765</name>
</gene>
<proteinExistence type="predicted"/>